<name>A0A670KGC9_PODMU</name>
<accession>A0A670KGC9</accession>
<reference evidence="10 11" key="1">
    <citation type="journal article" date="2019" name="Proc. Natl. Acad. Sci. U.S.A.">
        <title>Regulatory changes in pterin and carotenoid genes underlie balanced color polymorphisms in the wall lizard.</title>
        <authorList>
            <person name="Andrade P."/>
            <person name="Pinho C."/>
            <person name="Perez I de Lanuza G."/>
            <person name="Afonso S."/>
            <person name="Brejcha J."/>
            <person name="Rubin C.J."/>
            <person name="Wallerman O."/>
            <person name="Pereira P."/>
            <person name="Sabatino S.J."/>
            <person name="Bellati A."/>
            <person name="Pellitteri-Rosa D."/>
            <person name="Bosakova Z."/>
            <person name="Bunikis I."/>
            <person name="Carretero M.A."/>
            <person name="Feiner N."/>
            <person name="Marsik P."/>
            <person name="Pauperio F."/>
            <person name="Salvi D."/>
            <person name="Soler L."/>
            <person name="While G.M."/>
            <person name="Uller T."/>
            <person name="Font E."/>
            <person name="Andersson L."/>
            <person name="Carneiro M."/>
        </authorList>
    </citation>
    <scope>NUCLEOTIDE SEQUENCE</scope>
</reference>
<dbReference type="GeneTree" id="ENSGT00940000165965"/>
<dbReference type="GO" id="GO:0005763">
    <property type="term" value="C:mitochondrial small ribosomal subunit"/>
    <property type="evidence" value="ECO:0007669"/>
    <property type="project" value="UniProtKB-ARBA"/>
</dbReference>
<dbReference type="InterPro" id="IPR036870">
    <property type="entry name" value="Ribosomal_bS18_sf"/>
</dbReference>
<organism evidence="10 11">
    <name type="scientific">Podarcis muralis</name>
    <name type="common">Wall lizard</name>
    <name type="synonym">Lacerta muralis</name>
    <dbReference type="NCBI Taxonomy" id="64176"/>
    <lineage>
        <taxon>Eukaryota</taxon>
        <taxon>Metazoa</taxon>
        <taxon>Chordata</taxon>
        <taxon>Craniata</taxon>
        <taxon>Vertebrata</taxon>
        <taxon>Euteleostomi</taxon>
        <taxon>Lepidosauria</taxon>
        <taxon>Squamata</taxon>
        <taxon>Bifurcata</taxon>
        <taxon>Unidentata</taxon>
        <taxon>Episquamata</taxon>
        <taxon>Laterata</taxon>
        <taxon>Lacertibaenia</taxon>
        <taxon>Lacertidae</taxon>
        <taxon>Podarcis</taxon>
    </lineage>
</organism>
<comment type="similarity">
    <text evidence="2">Belongs to the bacterial ribosomal protein bS18 family.</text>
</comment>
<dbReference type="NCBIfam" id="TIGR00165">
    <property type="entry name" value="S18"/>
    <property type="match status" value="1"/>
</dbReference>
<dbReference type="PANTHER" id="PTHR13479">
    <property type="entry name" value="30S RIBOSOMAL PROTEIN S18"/>
    <property type="match status" value="1"/>
</dbReference>
<evidence type="ECO:0000256" key="1">
    <source>
        <dbReference type="ARBA" id="ARBA00004173"/>
    </source>
</evidence>
<evidence type="ECO:0000256" key="6">
    <source>
        <dbReference type="ARBA" id="ARBA00023274"/>
    </source>
</evidence>
<keyword evidence="11" id="KW-1185">Reference proteome</keyword>
<dbReference type="SUPFAM" id="SSF46911">
    <property type="entry name" value="Ribosomal protein S18"/>
    <property type="match status" value="1"/>
</dbReference>
<dbReference type="InterPro" id="IPR001648">
    <property type="entry name" value="Ribosomal_bS18"/>
</dbReference>
<dbReference type="GO" id="GO:0032543">
    <property type="term" value="P:mitochondrial translation"/>
    <property type="evidence" value="ECO:0007669"/>
    <property type="project" value="TreeGrafter"/>
</dbReference>
<dbReference type="GO" id="GO:0003735">
    <property type="term" value="F:structural constituent of ribosome"/>
    <property type="evidence" value="ECO:0007669"/>
    <property type="project" value="InterPro"/>
</dbReference>
<comment type="subcellular location">
    <subcellularLocation>
        <location evidence="1">Mitochondrion</location>
    </subcellularLocation>
</comment>
<evidence type="ECO:0000256" key="9">
    <source>
        <dbReference type="ARBA" id="ARBA00080084"/>
    </source>
</evidence>
<evidence type="ECO:0000313" key="11">
    <source>
        <dbReference type="Proteomes" id="UP000472272"/>
    </source>
</evidence>
<evidence type="ECO:0000256" key="2">
    <source>
        <dbReference type="ARBA" id="ARBA00005589"/>
    </source>
</evidence>
<sequence>MIVSCLLQHLSQQFSTCGSPGVVELQLPLSLSSQSVLKESGKTLLLKLFLFQPVPMDNPYKEPPKKCVLCGVAVDYKNVQLLSQFISPYSGHIFGRHITGLCMKKQQEVAKNIKRARQLGFMSVTYKDPTFLSDPKVCSIKYPE</sequence>
<dbReference type="Pfam" id="PF01084">
    <property type="entry name" value="Ribosomal_S18"/>
    <property type="match status" value="1"/>
</dbReference>
<reference evidence="10" key="2">
    <citation type="submission" date="2025-08" db="UniProtKB">
        <authorList>
            <consortium name="Ensembl"/>
        </authorList>
    </citation>
    <scope>IDENTIFICATION</scope>
</reference>
<evidence type="ECO:0000256" key="7">
    <source>
        <dbReference type="ARBA" id="ARBA00035264"/>
    </source>
</evidence>
<reference evidence="10" key="3">
    <citation type="submission" date="2025-09" db="UniProtKB">
        <authorList>
            <consortium name="Ensembl"/>
        </authorList>
    </citation>
    <scope>IDENTIFICATION</scope>
</reference>
<dbReference type="Gene3D" id="4.10.640.10">
    <property type="entry name" value="Ribosomal protein S18"/>
    <property type="match status" value="1"/>
</dbReference>
<dbReference type="AlphaFoldDB" id="A0A670KGC9"/>
<evidence type="ECO:0000256" key="5">
    <source>
        <dbReference type="ARBA" id="ARBA00023128"/>
    </source>
</evidence>
<evidence type="ECO:0000313" key="10">
    <source>
        <dbReference type="Ensembl" id="ENSPMRP00000035345.1"/>
    </source>
</evidence>
<dbReference type="GO" id="GO:0005743">
    <property type="term" value="C:mitochondrial inner membrane"/>
    <property type="evidence" value="ECO:0007669"/>
    <property type="project" value="UniProtKB-ARBA"/>
</dbReference>
<dbReference type="Proteomes" id="UP000472272">
    <property type="component" value="Chromosome 9"/>
</dbReference>
<keyword evidence="6" id="KW-0687">Ribonucleoprotein</keyword>
<dbReference type="OMA" id="DPEVCNI"/>
<keyword evidence="5" id="KW-0496">Mitochondrion</keyword>
<keyword evidence="4" id="KW-0689">Ribosomal protein</keyword>
<proteinExistence type="inferred from homology"/>
<dbReference type="Ensembl" id="ENSPMRT00000037473.1">
    <property type="protein sequence ID" value="ENSPMRP00000035345.1"/>
    <property type="gene ID" value="ENSPMRG00000022864.1"/>
</dbReference>
<protein>
    <recommendedName>
        <fullName evidence="7">Small ribosomal subunit protein bS18m</fullName>
    </recommendedName>
    <alternativeName>
        <fullName evidence="9">28S ribosomal protein S18-1, mitochondrial</fullName>
    </alternativeName>
    <alternativeName>
        <fullName evidence="8">28S ribosomal protein S18c, mitochondrial</fullName>
    </alternativeName>
</protein>
<dbReference type="GO" id="GO:0070181">
    <property type="term" value="F:small ribosomal subunit rRNA binding"/>
    <property type="evidence" value="ECO:0007669"/>
    <property type="project" value="TreeGrafter"/>
</dbReference>
<dbReference type="PANTHER" id="PTHR13479:SF40">
    <property type="entry name" value="SMALL RIBOSOMAL SUBUNIT PROTEIN BS18M"/>
    <property type="match status" value="1"/>
</dbReference>
<evidence type="ECO:0000256" key="4">
    <source>
        <dbReference type="ARBA" id="ARBA00022980"/>
    </source>
</evidence>
<evidence type="ECO:0000256" key="3">
    <source>
        <dbReference type="ARBA" id="ARBA00022946"/>
    </source>
</evidence>
<keyword evidence="3" id="KW-0809">Transit peptide</keyword>
<evidence type="ECO:0000256" key="8">
    <source>
        <dbReference type="ARBA" id="ARBA00076783"/>
    </source>
</evidence>
<dbReference type="FunFam" id="4.10.640.10:FF:000007">
    <property type="entry name" value="28S ribosomal protein S18c, mitochondrial"/>
    <property type="match status" value="1"/>
</dbReference>